<dbReference type="Proteomes" id="UP000271125">
    <property type="component" value="Unassembled WGS sequence"/>
</dbReference>
<dbReference type="PRINTS" id="PR01045">
    <property type="entry name" value="TRNASYNTHGB"/>
</dbReference>
<keyword evidence="7" id="KW-0030">Aminoacyl-tRNA synthetase</keyword>
<dbReference type="GO" id="GO:0006426">
    <property type="term" value="P:glycyl-tRNA aminoacylation"/>
    <property type="evidence" value="ECO:0007669"/>
    <property type="project" value="InterPro"/>
</dbReference>
<evidence type="ECO:0000256" key="8">
    <source>
        <dbReference type="ARBA" id="ARBA00047937"/>
    </source>
</evidence>
<proteinExistence type="inferred from homology"/>
<evidence type="ECO:0000256" key="7">
    <source>
        <dbReference type="ARBA" id="ARBA00023146"/>
    </source>
</evidence>
<reference evidence="9 10" key="1">
    <citation type="submission" date="2018-06" db="EMBL/GenBank/DDBJ databases">
        <title>Extensive metabolic versatility and redundancy in microbially diverse, dynamic hydrothermal sediments.</title>
        <authorList>
            <person name="Dombrowski N."/>
            <person name="Teske A."/>
            <person name="Baker B.J."/>
        </authorList>
    </citation>
    <scope>NUCLEOTIDE SEQUENCE [LARGE SCALE GENOMIC DNA]</scope>
    <source>
        <strain evidence="9">B10_G13</strain>
    </source>
</reference>
<evidence type="ECO:0000313" key="10">
    <source>
        <dbReference type="Proteomes" id="UP000271125"/>
    </source>
</evidence>
<keyword evidence="6" id="KW-0648">Protein biosynthesis</keyword>
<organism evidence="9 10">
    <name type="scientific">candidate division TA06 bacterium</name>
    <dbReference type="NCBI Taxonomy" id="2250710"/>
    <lineage>
        <taxon>Bacteria</taxon>
        <taxon>Bacteria division TA06</taxon>
    </lineage>
</organism>
<dbReference type="HAMAP" id="MF_00255">
    <property type="entry name" value="Gly_tRNA_synth_beta"/>
    <property type="match status" value="1"/>
</dbReference>
<gene>
    <name evidence="9" type="ORF">DRP43_04135</name>
</gene>
<dbReference type="PANTHER" id="PTHR30075">
    <property type="entry name" value="GLYCYL-TRNA SYNTHETASE"/>
    <property type="match status" value="1"/>
</dbReference>
<evidence type="ECO:0000256" key="6">
    <source>
        <dbReference type="ARBA" id="ARBA00022917"/>
    </source>
</evidence>
<dbReference type="NCBIfam" id="TIGR00211">
    <property type="entry name" value="glyS"/>
    <property type="match status" value="1"/>
</dbReference>
<keyword evidence="4" id="KW-0547">Nucleotide-binding</keyword>
<dbReference type="PROSITE" id="PS50861">
    <property type="entry name" value="AA_TRNA_LIGASE_II_GLYAB"/>
    <property type="match status" value="1"/>
</dbReference>
<dbReference type="EC" id="6.1.1.14" evidence="2"/>
<evidence type="ECO:0000256" key="3">
    <source>
        <dbReference type="ARBA" id="ARBA00022598"/>
    </source>
</evidence>
<name>A0A660SFU6_UNCT6</name>
<evidence type="ECO:0000256" key="5">
    <source>
        <dbReference type="ARBA" id="ARBA00022840"/>
    </source>
</evidence>
<dbReference type="GO" id="GO:0004820">
    <property type="term" value="F:glycine-tRNA ligase activity"/>
    <property type="evidence" value="ECO:0007669"/>
    <property type="project" value="UniProtKB-EC"/>
</dbReference>
<dbReference type="SUPFAM" id="SSF109604">
    <property type="entry name" value="HD-domain/PDEase-like"/>
    <property type="match status" value="1"/>
</dbReference>
<accession>A0A660SFU6</accession>
<dbReference type="PANTHER" id="PTHR30075:SF2">
    <property type="entry name" value="GLYCINE--TRNA LIGASE, CHLOROPLASTIC_MITOCHONDRIAL 2"/>
    <property type="match status" value="1"/>
</dbReference>
<dbReference type="GO" id="GO:0005524">
    <property type="term" value="F:ATP binding"/>
    <property type="evidence" value="ECO:0007669"/>
    <property type="project" value="UniProtKB-KW"/>
</dbReference>
<dbReference type="InterPro" id="IPR006194">
    <property type="entry name" value="Gly-tRNA-synth_heterodimer"/>
</dbReference>
<evidence type="ECO:0000313" key="9">
    <source>
        <dbReference type="EMBL" id="RKX69689.1"/>
    </source>
</evidence>
<feature type="non-terminal residue" evidence="9">
    <location>
        <position position="629"/>
    </location>
</feature>
<dbReference type="GO" id="GO:0005829">
    <property type="term" value="C:cytosol"/>
    <property type="evidence" value="ECO:0007669"/>
    <property type="project" value="TreeGrafter"/>
</dbReference>
<comment type="similarity">
    <text evidence="1">Belongs to the class-II aminoacyl-tRNA synthetase family.</text>
</comment>
<protein>
    <recommendedName>
        <fullName evidence="2">glycine--tRNA ligase</fullName>
        <ecNumber evidence="2">6.1.1.14</ecNumber>
    </recommendedName>
</protein>
<keyword evidence="5" id="KW-0067">ATP-binding</keyword>
<dbReference type="AlphaFoldDB" id="A0A660SFU6"/>
<comment type="catalytic activity">
    <reaction evidence="8">
        <text>tRNA(Gly) + glycine + ATP = glycyl-tRNA(Gly) + AMP + diphosphate</text>
        <dbReference type="Rhea" id="RHEA:16013"/>
        <dbReference type="Rhea" id="RHEA-COMP:9664"/>
        <dbReference type="Rhea" id="RHEA-COMP:9683"/>
        <dbReference type="ChEBI" id="CHEBI:30616"/>
        <dbReference type="ChEBI" id="CHEBI:33019"/>
        <dbReference type="ChEBI" id="CHEBI:57305"/>
        <dbReference type="ChEBI" id="CHEBI:78442"/>
        <dbReference type="ChEBI" id="CHEBI:78522"/>
        <dbReference type="ChEBI" id="CHEBI:456215"/>
        <dbReference type="EC" id="6.1.1.14"/>
    </reaction>
</comment>
<evidence type="ECO:0000256" key="1">
    <source>
        <dbReference type="ARBA" id="ARBA00008226"/>
    </source>
</evidence>
<dbReference type="Pfam" id="PF02092">
    <property type="entry name" value="tRNA_synt_2f"/>
    <property type="match status" value="1"/>
</dbReference>
<comment type="caution">
    <text evidence="9">The sequence shown here is derived from an EMBL/GenBank/DDBJ whole genome shotgun (WGS) entry which is preliminary data.</text>
</comment>
<sequence>MKRNNALIELGFEEIPSSYLKPGIDNWVNELKHLLKKNEVEFEKMEGFYTPRRYVISIKNVSIDNSEKEIEITGPSIEIAKKDGEWSSSASGFVKSQGKELKDIYIVKKGKREVVAIKSIKSKKNLNDIFKEKIKSTIESIRFPKMMIWEDSKFKFARPIRWLLVIVDNSVVSDIKIADISSSNFTVGHGILNRSKILIKSPEEYFESIKNAYVIIDENNRRKIILDSFNKIEKKYSLKIVNDYDLLDEVVGMVEYPVVMTGNFHNQYTELPDRVTATAMKQHQRYFHTIDSNGDIAPYFVVVLNMPLNKENILKNNETVLKSKLEDAYFYYTEDLKVPIESRINIKKEIIWHRDLGTVYEKEMRIANLAKILSAKLDLGLSKELIRQISLHLKIDISTNMIRDGKEFTKLEGYMGRIYAEQLGINKNITEVIEEHMYPKWAGDKLPISDNGSLFAICDRLDSLAGYVFKYGIPKGSKDPMGIRRALNGIIDITLERKWNYDIIAIISSAFDNYNQSFNKDDIYNFVIERIKYFAKRENTNYDIINAVAALKLSDIYDIILRARVLHRYRYSKTDEFNDLVVGQKRVANIIKNMEIDNRVIIGLFKDEQEKLLYDKSMQIKDEIDYNIK</sequence>
<evidence type="ECO:0000256" key="2">
    <source>
        <dbReference type="ARBA" id="ARBA00012829"/>
    </source>
</evidence>
<evidence type="ECO:0000256" key="4">
    <source>
        <dbReference type="ARBA" id="ARBA00022741"/>
    </source>
</evidence>
<dbReference type="InterPro" id="IPR015944">
    <property type="entry name" value="Gly-tRNA-synth_bsu"/>
</dbReference>
<keyword evidence="3 9" id="KW-0436">Ligase</keyword>
<dbReference type="EMBL" id="QNBD01000175">
    <property type="protein sequence ID" value="RKX69689.1"/>
    <property type="molecule type" value="Genomic_DNA"/>
</dbReference>